<sequence length="129" mass="13423">MDGPMPTVIRFLLSLAALAALLGVIAGAFVAHLPDQFFAQGGRDMARQAIQMQMWHALGLLGIGVLMMQAGCQRLVSLAGCAMALGMCIFCGAVYFTAFTGIHLGAVAPTGGSILMLSWLLLAVGVIRS</sequence>
<feature type="transmembrane region" description="Helical" evidence="6">
    <location>
        <begin position="102"/>
        <end position="127"/>
    </location>
</feature>
<evidence type="ECO:0000256" key="1">
    <source>
        <dbReference type="ARBA" id="ARBA00004141"/>
    </source>
</evidence>
<dbReference type="AlphaFoldDB" id="D5QGZ0"/>
<evidence type="ECO:0000256" key="4">
    <source>
        <dbReference type="ARBA" id="ARBA00022989"/>
    </source>
</evidence>
<protein>
    <recommendedName>
        <fullName evidence="9">DUF423 domain-containing protein</fullName>
    </recommendedName>
</protein>
<dbReference type="PANTHER" id="PTHR43461:SF1">
    <property type="entry name" value="TRANSMEMBRANE PROTEIN 256"/>
    <property type="match status" value="1"/>
</dbReference>
<dbReference type="InterPro" id="IPR006696">
    <property type="entry name" value="DUF423"/>
</dbReference>
<keyword evidence="3 6" id="KW-0812">Transmembrane</keyword>
<dbReference type="HOGENOM" id="CLU_096548_3_3_5"/>
<name>D5QGZ0_NOVHA</name>
<feature type="transmembrane region" description="Helical" evidence="6">
    <location>
        <begin position="75"/>
        <end position="96"/>
    </location>
</feature>
<evidence type="ECO:0000313" key="8">
    <source>
        <dbReference type="Proteomes" id="UP000006468"/>
    </source>
</evidence>
<evidence type="ECO:0000256" key="2">
    <source>
        <dbReference type="ARBA" id="ARBA00009694"/>
    </source>
</evidence>
<evidence type="ECO:0000256" key="5">
    <source>
        <dbReference type="ARBA" id="ARBA00023136"/>
    </source>
</evidence>
<evidence type="ECO:0000256" key="3">
    <source>
        <dbReference type="ARBA" id="ARBA00022692"/>
    </source>
</evidence>
<dbReference type="GO" id="GO:0005886">
    <property type="term" value="C:plasma membrane"/>
    <property type="evidence" value="ECO:0007669"/>
    <property type="project" value="TreeGrafter"/>
</dbReference>
<comment type="caution">
    <text evidence="7">The sequence shown here is derived from an EMBL/GenBank/DDBJ whole genome shotgun (WGS) entry which is preliminary data.</text>
</comment>
<keyword evidence="5 6" id="KW-0472">Membrane</keyword>
<proteinExistence type="inferred from homology"/>
<feature type="transmembrane region" description="Helical" evidence="6">
    <location>
        <begin position="50"/>
        <end position="68"/>
    </location>
</feature>
<dbReference type="Proteomes" id="UP000006468">
    <property type="component" value="Chromosome"/>
</dbReference>
<accession>D5QGZ0</accession>
<dbReference type="Pfam" id="PF04241">
    <property type="entry name" value="DUF423"/>
    <property type="match status" value="1"/>
</dbReference>
<reference evidence="7 8" key="1">
    <citation type="journal article" date="2010" name="J. Bacteriol.">
        <title>Genome sequence of a cellulose-producing bacterium, Gluconacetobacter hansenii ATCC 23769.</title>
        <authorList>
            <person name="Iyer P.R."/>
            <person name="Geib S.M."/>
            <person name="Catchmark J."/>
            <person name="Kao T.H."/>
            <person name="Tien M."/>
        </authorList>
    </citation>
    <scope>NUCLEOTIDE SEQUENCE [LARGE SCALE GENOMIC DNA]</scope>
    <source>
        <strain evidence="7 8">ATCC 23769</strain>
    </source>
</reference>
<keyword evidence="4 6" id="KW-1133">Transmembrane helix</keyword>
<dbReference type="PANTHER" id="PTHR43461">
    <property type="entry name" value="TRANSMEMBRANE PROTEIN 256"/>
    <property type="match status" value="1"/>
</dbReference>
<organism evidence="7 8">
    <name type="scientific">Novacetimonas hansenii ATCC 23769</name>
    <dbReference type="NCBI Taxonomy" id="714995"/>
    <lineage>
        <taxon>Bacteria</taxon>
        <taxon>Pseudomonadati</taxon>
        <taxon>Pseudomonadota</taxon>
        <taxon>Alphaproteobacteria</taxon>
        <taxon>Acetobacterales</taxon>
        <taxon>Acetobacteraceae</taxon>
        <taxon>Novacetimonas</taxon>
    </lineage>
</organism>
<comment type="similarity">
    <text evidence="2">Belongs to the UPF0382 family.</text>
</comment>
<dbReference type="EMBL" id="ADTV01000047">
    <property type="protein sequence ID" value="EFG83583.1"/>
    <property type="molecule type" value="Genomic_DNA"/>
</dbReference>
<evidence type="ECO:0008006" key="9">
    <source>
        <dbReference type="Google" id="ProtNLM"/>
    </source>
</evidence>
<gene>
    <name evidence="7" type="ORF">GXY_12388</name>
</gene>
<evidence type="ECO:0000256" key="6">
    <source>
        <dbReference type="SAM" id="Phobius"/>
    </source>
</evidence>
<comment type="subcellular location">
    <subcellularLocation>
        <location evidence="1">Membrane</location>
        <topology evidence="1">Multi-pass membrane protein</topology>
    </subcellularLocation>
</comment>
<evidence type="ECO:0000313" key="7">
    <source>
        <dbReference type="EMBL" id="EFG83583.1"/>
    </source>
</evidence>